<name>A0A9W9WUM9_9EURO</name>
<dbReference type="GeneID" id="81627003"/>
<keyword evidence="3" id="KW-1185">Reference proteome</keyword>
<organism evidence="2 3">
    <name type="scientific">Penicillium diatomitis</name>
    <dbReference type="NCBI Taxonomy" id="2819901"/>
    <lineage>
        <taxon>Eukaryota</taxon>
        <taxon>Fungi</taxon>
        <taxon>Dikarya</taxon>
        <taxon>Ascomycota</taxon>
        <taxon>Pezizomycotina</taxon>
        <taxon>Eurotiomycetes</taxon>
        <taxon>Eurotiomycetidae</taxon>
        <taxon>Eurotiales</taxon>
        <taxon>Aspergillaceae</taxon>
        <taxon>Penicillium</taxon>
    </lineage>
</organism>
<dbReference type="Pfam" id="PF25540">
    <property type="entry name" value="DUF7923"/>
    <property type="match status" value="1"/>
</dbReference>
<dbReference type="RefSeq" id="XP_056787553.1">
    <property type="nucleotide sequence ID" value="XM_056936754.1"/>
</dbReference>
<dbReference type="InterPro" id="IPR057683">
    <property type="entry name" value="DUF7923"/>
</dbReference>
<gene>
    <name evidence="2" type="ORF">N7539_007153</name>
</gene>
<dbReference type="AlphaFoldDB" id="A0A9W9WUM9"/>
<accession>A0A9W9WUM9</accession>
<dbReference type="Proteomes" id="UP001148312">
    <property type="component" value="Unassembled WGS sequence"/>
</dbReference>
<proteinExistence type="predicted"/>
<protein>
    <recommendedName>
        <fullName evidence="1">DUF7923 domain-containing protein</fullName>
    </recommendedName>
</protein>
<dbReference type="PANTHER" id="PTHR37543">
    <property type="entry name" value="CCCH ZINC FINGER DNA BINDING PROTEIN (AFU_ORTHOLOGUE AFUA_5G12760)"/>
    <property type="match status" value="1"/>
</dbReference>
<evidence type="ECO:0000259" key="1">
    <source>
        <dbReference type="Pfam" id="PF25540"/>
    </source>
</evidence>
<feature type="domain" description="DUF7923" evidence="1">
    <location>
        <begin position="41"/>
        <end position="149"/>
    </location>
</feature>
<comment type="caution">
    <text evidence="2">The sequence shown here is derived from an EMBL/GenBank/DDBJ whole genome shotgun (WGS) entry which is preliminary data.</text>
</comment>
<evidence type="ECO:0000313" key="2">
    <source>
        <dbReference type="EMBL" id="KAJ5477009.1"/>
    </source>
</evidence>
<dbReference type="PANTHER" id="PTHR37543:SF1">
    <property type="entry name" value="CCCH ZINC FINGER DNA BINDING PROTEIN (AFU_ORTHOLOGUE AFUA_5G12760)"/>
    <property type="match status" value="1"/>
</dbReference>
<evidence type="ECO:0000313" key="3">
    <source>
        <dbReference type="Proteomes" id="UP001148312"/>
    </source>
</evidence>
<dbReference type="EMBL" id="JAPWDQ010000010">
    <property type="protein sequence ID" value="KAJ5477009.1"/>
    <property type="molecule type" value="Genomic_DNA"/>
</dbReference>
<sequence>MHEERIKDLKLELESERTSRRTFQVENIEAKAEVRRLNDINVVVLVDGDGAKFLDTLLSSPDGAAEASRRLTKAVRTFLQDSPYSSEDVPILVRIYANLKDLATALQKNKVIPFERDLHRFAEQFTNSRAEFEFINVGPGKENADSKMTSKT</sequence>
<reference evidence="2" key="2">
    <citation type="journal article" date="2023" name="IMA Fungus">
        <title>Comparative genomic study of the Penicillium genus elucidates a diverse pangenome and 15 lateral gene transfer events.</title>
        <authorList>
            <person name="Petersen C."/>
            <person name="Sorensen T."/>
            <person name="Nielsen M.R."/>
            <person name="Sondergaard T.E."/>
            <person name="Sorensen J.L."/>
            <person name="Fitzpatrick D.A."/>
            <person name="Frisvad J.C."/>
            <person name="Nielsen K.L."/>
        </authorList>
    </citation>
    <scope>NUCLEOTIDE SEQUENCE</scope>
    <source>
        <strain evidence="2">IBT 30728</strain>
    </source>
</reference>
<reference evidence="2" key="1">
    <citation type="submission" date="2022-12" db="EMBL/GenBank/DDBJ databases">
        <authorList>
            <person name="Petersen C."/>
        </authorList>
    </citation>
    <scope>NUCLEOTIDE SEQUENCE</scope>
    <source>
        <strain evidence="2">IBT 30728</strain>
    </source>
</reference>